<dbReference type="AlphaFoldDB" id="A0AAD7ZXG3"/>
<organism evidence="2 3">
    <name type="scientific">Diploptera punctata</name>
    <name type="common">Pacific beetle cockroach</name>
    <dbReference type="NCBI Taxonomy" id="6984"/>
    <lineage>
        <taxon>Eukaryota</taxon>
        <taxon>Metazoa</taxon>
        <taxon>Ecdysozoa</taxon>
        <taxon>Arthropoda</taxon>
        <taxon>Hexapoda</taxon>
        <taxon>Insecta</taxon>
        <taxon>Pterygota</taxon>
        <taxon>Neoptera</taxon>
        <taxon>Polyneoptera</taxon>
        <taxon>Dictyoptera</taxon>
        <taxon>Blattodea</taxon>
        <taxon>Blaberoidea</taxon>
        <taxon>Blaberidae</taxon>
        <taxon>Diplopterinae</taxon>
        <taxon>Diploptera</taxon>
    </lineage>
</organism>
<feature type="region of interest" description="Disordered" evidence="1">
    <location>
        <begin position="1"/>
        <end position="52"/>
    </location>
</feature>
<comment type="caution">
    <text evidence="2">The sequence shown here is derived from an EMBL/GenBank/DDBJ whole genome shotgun (WGS) entry which is preliminary data.</text>
</comment>
<accession>A0AAD7ZXG3</accession>
<reference evidence="2" key="1">
    <citation type="journal article" date="2023" name="IScience">
        <title>Live-bearing cockroach genome reveals convergent evolutionary mechanisms linked to viviparity in insects and beyond.</title>
        <authorList>
            <person name="Fouks B."/>
            <person name="Harrison M.C."/>
            <person name="Mikhailova A.A."/>
            <person name="Marchal E."/>
            <person name="English S."/>
            <person name="Carruthers M."/>
            <person name="Jennings E.C."/>
            <person name="Chiamaka E.L."/>
            <person name="Frigard R.A."/>
            <person name="Pippel M."/>
            <person name="Attardo G.M."/>
            <person name="Benoit J.B."/>
            <person name="Bornberg-Bauer E."/>
            <person name="Tobe S.S."/>
        </authorList>
    </citation>
    <scope>NUCLEOTIDE SEQUENCE</scope>
    <source>
        <strain evidence="2">Stay&amp;Tobe</strain>
    </source>
</reference>
<feature type="compositionally biased region" description="Polar residues" evidence="1">
    <location>
        <begin position="86"/>
        <end position="99"/>
    </location>
</feature>
<feature type="compositionally biased region" description="Polar residues" evidence="1">
    <location>
        <begin position="16"/>
        <end position="35"/>
    </location>
</feature>
<sequence>MAVHVMPTSKHRQRESAQMMSYSGQGVVGSPTSLAENFDTVDPPPHNTECRNVAGADRYDTARRKRVLEEGDRATPTELKVKKGNHSCTSEGASCSFTETPEMEHPRTFYHPELKHPRTCCPPRGARKN</sequence>
<feature type="region of interest" description="Disordered" evidence="1">
    <location>
        <begin position="80"/>
        <end position="129"/>
    </location>
</feature>
<evidence type="ECO:0000313" key="3">
    <source>
        <dbReference type="Proteomes" id="UP001233999"/>
    </source>
</evidence>
<proteinExistence type="predicted"/>
<evidence type="ECO:0000256" key="1">
    <source>
        <dbReference type="SAM" id="MobiDB-lite"/>
    </source>
</evidence>
<feature type="compositionally biased region" description="Basic and acidic residues" evidence="1">
    <location>
        <begin position="102"/>
        <end position="116"/>
    </location>
</feature>
<dbReference type="EMBL" id="JASPKZ010005634">
    <property type="protein sequence ID" value="KAJ9588564.1"/>
    <property type="molecule type" value="Genomic_DNA"/>
</dbReference>
<keyword evidence="3" id="KW-1185">Reference proteome</keyword>
<protein>
    <submittedName>
        <fullName evidence="2">Uncharacterized protein</fullName>
    </submittedName>
</protein>
<reference evidence="2" key="2">
    <citation type="submission" date="2023-05" db="EMBL/GenBank/DDBJ databases">
        <authorList>
            <person name="Fouks B."/>
        </authorList>
    </citation>
    <scope>NUCLEOTIDE SEQUENCE</scope>
    <source>
        <strain evidence="2">Stay&amp;Tobe</strain>
        <tissue evidence="2">Testes</tissue>
    </source>
</reference>
<gene>
    <name evidence="2" type="ORF">L9F63_028133</name>
</gene>
<name>A0AAD7ZXG3_DIPPU</name>
<evidence type="ECO:0000313" key="2">
    <source>
        <dbReference type="EMBL" id="KAJ9588564.1"/>
    </source>
</evidence>
<feature type="non-terminal residue" evidence="2">
    <location>
        <position position="1"/>
    </location>
</feature>
<dbReference type="Proteomes" id="UP001233999">
    <property type="component" value="Unassembled WGS sequence"/>
</dbReference>